<keyword evidence="2" id="KW-1185">Reference proteome</keyword>
<organism evidence="1 2">
    <name type="scientific">Neophaeococcomyces mojaviensis</name>
    <dbReference type="NCBI Taxonomy" id="3383035"/>
    <lineage>
        <taxon>Eukaryota</taxon>
        <taxon>Fungi</taxon>
        <taxon>Dikarya</taxon>
        <taxon>Ascomycota</taxon>
        <taxon>Pezizomycotina</taxon>
        <taxon>Eurotiomycetes</taxon>
        <taxon>Chaetothyriomycetidae</taxon>
        <taxon>Chaetothyriales</taxon>
        <taxon>Chaetothyriales incertae sedis</taxon>
        <taxon>Neophaeococcomyces</taxon>
    </lineage>
</organism>
<proteinExistence type="predicted"/>
<dbReference type="EMBL" id="JAPDRQ010000087">
    <property type="protein sequence ID" value="KAJ9655876.1"/>
    <property type="molecule type" value="Genomic_DNA"/>
</dbReference>
<evidence type="ECO:0000313" key="2">
    <source>
        <dbReference type="Proteomes" id="UP001172386"/>
    </source>
</evidence>
<evidence type="ECO:0000313" key="1">
    <source>
        <dbReference type="EMBL" id="KAJ9655876.1"/>
    </source>
</evidence>
<sequence length="1149" mass="124440">MGPASRAEGSLNLNLSGLSPIVEPISSVSKSPFNGPKPSASALAGLSRGGSGSPLHDSASRLFPKRTRELQTPTGTTGNIWGPPTSGTSTPLFEIPESPNQDGFPDLVPLTETGINSPARRGRAGTLPSRISPTVTNSTPNIALLTSKTSRPTPTTSPFRPGSTSASEKAFNNASASSGTSALLSRLRAGSMPQRANLFGGSGLLTAQSPFATTWNSRTRAATLTSISSAEDPASPQQGGLGKEDPGVRTLDYLGLAETPAKDSSRLVESDMLDQNAAFLTSFNNKNSSRFRSFSVNTQNNTQDVGNKNFPPTPSGAMTPSAAAALEAEYEAIQERVRLHNKAVQDFALNASAARPRARTAGLVDTPQRSALRRFGQHLMKETDADAMQAAMAGVDVTNGDLSAAMYNMSLNDQTFNGGMQNPAQGAFEYADDSHSQASRSLWIGSIPNSTTISTLDTIFSSYGPIESTRVLTHKNCGFVNFENMQDAVQARQLLNGKEIFPGSGPVRIGFAKAPSSSVTPIPGPTSQSPVVGATGQEGGEGMTEGTQIEGTSMQTAPTTGRLADLDKDILEIVSEFGAQPNDMPAISAMLTSAIAYENLQRDIPPIAEPTTNRSFDAPRLRDIRKRIDNGQCAIQEVEQIAMEMLPEIAELSSDYLGNTVVQKLFEYCSEEIKEQMLLCIAPHLAEIGVHKNGTWAAQRIIDVCRSESQIATIIEYLRPHTVPLFLDQFGNYVLQCCLRFGPAYNGFIFETMMSQLWEIAQGRFGARAMRACLESHHASKDQQRMLAAVISLHSVQLATNTNGALLLTWLLDTCTFPKRRSVLAPRLITHLVQLCTHKVAYLTVLKVVNQRNEPEAREMVLKALFFSPGDTVLEQILSNQSSGVTFIFKILTSPFLDEAMRADVSHNITSVLHRIKAQPNQGYKRLMDEVGLSPRGSQMGQSYGHGHAGMNDRSRPVSQAGNNHFPNEFVPNINGLGNGMTPVRTNSSDSYGYQNYTLNGFQHQQQGFGSVPFQQLNPQAHFQNFNTPGSRNNAAFMTNGFPGYNTPPPTVDFRTMQNQSASPVPYTAQMSPMMNNGGFAQPYNQQGMQNNMYGYGANTLQQPMYSFSPQMQPIHAGGRGRRVSPQIQHAYRHTNKYPEVSEVKNFNI</sequence>
<protein>
    <submittedName>
        <fullName evidence="1">Uncharacterized protein</fullName>
    </submittedName>
</protein>
<reference evidence="1" key="1">
    <citation type="submission" date="2022-10" db="EMBL/GenBank/DDBJ databases">
        <title>Culturing micro-colonial fungi from biological soil crusts in the Mojave desert and describing Neophaeococcomyces mojavensis, and introducing the new genera and species Taxawa tesnikishii.</title>
        <authorList>
            <person name="Kurbessoian T."/>
            <person name="Stajich J.E."/>
        </authorList>
    </citation>
    <scope>NUCLEOTIDE SEQUENCE</scope>
    <source>
        <strain evidence="1">JES_112</strain>
    </source>
</reference>
<accession>A0ACC3A660</accession>
<name>A0ACC3A660_9EURO</name>
<gene>
    <name evidence="1" type="ORF">H2198_005317</name>
</gene>
<dbReference type="Proteomes" id="UP001172386">
    <property type="component" value="Unassembled WGS sequence"/>
</dbReference>
<comment type="caution">
    <text evidence="1">The sequence shown here is derived from an EMBL/GenBank/DDBJ whole genome shotgun (WGS) entry which is preliminary data.</text>
</comment>